<feature type="transmembrane region" description="Helical" evidence="1">
    <location>
        <begin position="273"/>
        <end position="290"/>
    </location>
</feature>
<reference evidence="2 3" key="1">
    <citation type="submission" date="2019-06" db="EMBL/GenBank/DDBJ databases">
        <title>Genomic Encyclopedia of Type Strains, Phase IV (KMG-V): Genome sequencing to study the core and pangenomes of soil and plant-associated prokaryotes.</title>
        <authorList>
            <person name="Whitman W."/>
        </authorList>
    </citation>
    <scope>NUCLEOTIDE SEQUENCE [LARGE SCALE GENOMIC DNA]</scope>
    <source>
        <strain evidence="2 3">BR 11865</strain>
    </source>
</reference>
<feature type="transmembrane region" description="Helical" evidence="1">
    <location>
        <begin position="366"/>
        <end position="385"/>
    </location>
</feature>
<feature type="transmembrane region" description="Helical" evidence="1">
    <location>
        <begin position="12"/>
        <end position="34"/>
    </location>
</feature>
<gene>
    <name evidence="2" type="ORF">FBZ88_108172</name>
</gene>
<keyword evidence="1" id="KW-0472">Membrane</keyword>
<feature type="transmembrane region" description="Helical" evidence="1">
    <location>
        <begin position="195"/>
        <end position="213"/>
    </location>
</feature>
<protein>
    <recommendedName>
        <fullName evidence="4">Dolichyl-phosphate-mannose-protein mannosyltransferase</fullName>
    </recommendedName>
</protein>
<keyword evidence="1" id="KW-0812">Transmembrane</keyword>
<dbReference type="Proteomes" id="UP000316545">
    <property type="component" value="Unassembled WGS sequence"/>
</dbReference>
<feature type="transmembrane region" description="Helical" evidence="1">
    <location>
        <begin position="118"/>
        <end position="135"/>
    </location>
</feature>
<dbReference type="AlphaFoldDB" id="A0A560FXP8"/>
<evidence type="ECO:0000256" key="1">
    <source>
        <dbReference type="SAM" id="Phobius"/>
    </source>
</evidence>
<proteinExistence type="predicted"/>
<evidence type="ECO:0008006" key="4">
    <source>
        <dbReference type="Google" id="ProtNLM"/>
    </source>
</evidence>
<feature type="transmembrane region" description="Helical" evidence="1">
    <location>
        <begin position="141"/>
        <end position="164"/>
    </location>
</feature>
<name>A0A560FXP8_9PROT</name>
<keyword evidence="3" id="KW-1185">Reference proteome</keyword>
<accession>A0A560FXP8</accession>
<feature type="transmembrane region" description="Helical" evidence="1">
    <location>
        <begin position="220"/>
        <end position="241"/>
    </location>
</feature>
<organism evidence="2 3">
    <name type="scientific">Nitrospirillum amazonense</name>
    <dbReference type="NCBI Taxonomy" id="28077"/>
    <lineage>
        <taxon>Bacteria</taxon>
        <taxon>Pseudomonadati</taxon>
        <taxon>Pseudomonadota</taxon>
        <taxon>Alphaproteobacteria</taxon>
        <taxon>Rhodospirillales</taxon>
        <taxon>Azospirillaceae</taxon>
        <taxon>Nitrospirillum</taxon>
    </lineage>
</organism>
<feature type="transmembrane region" description="Helical" evidence="1">
    <location>
        <begin position="171"/>
        <end position="189"/>
    </location>
</feature>
<dbReference type="RefSeq" id="WP_145617640.1">
    <property type="nucleotide sequence ID" value="NZ_JAYNFR010000038.1"/>
</dbReference>
<comment type="caution">
    <text evidence="2">The sequence shown here is derived from an EMBL/GenBank/DDBJ whole genome shotgun (WGS) entry which is preliminary data.</text>
</comment>
<evidence type="ECO:0000313" key="2">
    <source>
        <dbReference type="EMBL" id="TWB26407.1"/>
    </source>
</evidence>
<feature type="transmembrane region" description="Helical" evidence="1">
    <location>
        <begin position="92"/>
        <end position="113"/>
    </location>
</feature>
<keyword evidence="1" id="KW-1133">Transmembrane helix</keyword>
<evidence type="ECO:0000313" key="3">
    <source>
        <dbReference type="Proteomes" id="UP000316545"/>
    </source>
</evidence>
<sequence>MGEIRRVDINNILAIAFWPVGVVVSLVGVLYALAHPHINSGYYSSDGLYVLSFWQAVRDHTLKTFHFSHLPDIFPEHLIIIPLLEMGVPWKVAFFLFCVLSVLGFLAACRVVLRGLQVGVAGQWLMVALFAGLAARRDLAHLQFIAIGVHLGSFALSFMMAAYAQSRLHRPWTIPALLAWNVAICLAAFSDALFVWEFVLPFLAGLAAMAIAGRAPWRSAAILGISAVAATGLGVGLLHTLPISPFPPATLSVVLERARLFVASAPPEMMVELFVPLVFALVAYLARFWFGGIEGAASGQVRRRTDAELFSWHFGLIAALATLAVTMAAYEEQGTFRYTAAAWWWPPLLCIAAVRDQVNRKAPWVTSVAAVTITTSVALAAILPFPKVFFNEDLAQCLEREGANFPLKSGLGHYWVAHPVTVFTESRVFVSTVDGSGDPWMWLNNRTDYFNDSKMTAPREYNFVIMRYLDRGAVQSRYGEPDDEIHCGSDTILYYRDSKRLTDYVAQWMAQHPKA</sequence>
<feature type="transmembrane region" description="Helical" evidence="1">
    <location>
        <begin position="310"/>
        <end position="330"/>
    </location>
</feature>
<dbReference type="EMBL" id="VITO01000008">
    <property type="protein sequence ID" value="TWB26407.1"/>
    <property type="molecule type" value="Genomic_DNA"/>
</dbReference>
<feature type="transmembrane region" description="Helical" evidence="1">
    <location>
        <begin position="336"/>
        <end position="354"/>
    </location>
</feature>